<feature type="transmembrane region" description="Helical" evidence="1">
    <location>
        <begin position="56"/>
        <end position="75"/>
    </location>
</feature>
<feature type="transmembrane region" description="Helical" evidence="1">
    <location>
        <begin position="87"/>
        <end position="112"/>
    </location>
</feature>
<accession>A0A848M8M5</accession>
<dbReference type="AlphaFoldDB" id="A0A848M8M5"/>
<sequence>MSITYLWSREFLAKRLILWLLFISNALGTIYGYIWYGDQLRYTATYHPWWQLPFVPDSPTASLFFSIALLLLLYPPKKLSGWVLQPLIEALAVVTSVKYGIWACAMIFAGAYQGNDMIWQDWMLIGSHSAMAIEALIYVKLFHIRWTALTAAIAWTLLNDTVDYTFGVFPWLPAQLNDDLAMVEAFTLALTLFSGLLTWIAVKRAFLAKSRSKTDLP</sequence>
<gene>
    <name evidence="2" type="ORF">HII30_14610</name>
</gene>
<comment type="caution">
    <text evidence="2">The sequence shown here is derived from an EMBL/GenBank/DDBJ whole genome shotgun (WGS) entry which is preliminary data.</text>
</comment>
<evidence type="ECO:0000313" key="2">
    <source>
        <dbReference type="EMBL" id="NMO96995.1"/>
    </source>
</evidence>
<organism evidence="2 3">
    <name type="scientific">Paenibacillus lemnae</name>
    <dbReference type="NCBI Taxonomy" id="1330551"/>
    <lineage>
        <taxon>Bacteria</taxon>
        <taxon>Bacillati</taxon>
        <taxon>Bacillota</taxon>
        <taxon>Bacilli</taxon>
        <taxon>Bacillales</taxon>
        <taxon>Paenibacillaceae</taxon>
        <taxon>Paenibacillus</taxon>
    </lineage>
</organism>
<keyword evidence="3" id="KW-1185">Reference proteome</keyword>
<feature type="transmembrane region" description="Helical" evidence="1">
    <location>
        <begin position="16"/>
        <end position="36"/>
    </location>
</feature>
<keyword evidence="1" id="KW-0472">Membrane</keyword>
<keyword evidence="1" id="KW-1133">Transmembrane helix</keyword>
<dbReference type="Pfam" id="PF07187">
    <property type="entry name" value="DUF1405"/>
    <property type="match status" value="1"/>
</dbReference>
<dbReference type="PANTHER" id="PTHR40042:SF1">
    <property type="entry name" value="DUF1405 DOMAIN-CONTAINING PROTEIN"/>
    <property type="match status" value="1"/>
</dbReference>
<proteinExistence type="predicted"/>
<protein>
    <submittedName>
        <fullName evidence="2">DUF1405 domain-containing protein</fullName>
    </submittedName>
</protein>
<keyword evidence="1" id="KW-0812">Transmembrane</keyword>
<dbReference type="InterPro" id="IPR009845">
    <property type="entry name" value="DUF1405"/>
</dbReference>
<dbReference type="Proteomes" id="UP000565468">
    <property type="component" value="Unassembled WGS sequence"/>
</dbReference>
<evidence type="ECO:0000313" key="3">
    <source>
        <dbReference type="Proteomes" id="UP000565468"/>
    </source>
</evidence>
<reference evidence="2 3" key="1">
    <citation type="submission" date="2020-04" db="EMBL/GenBank/DDBJ databases">
        <title>Paenibacillus algicola sp. nov., a novel marine bacterium producing alginate lyase.</title>
        <authorList>
            <person name="Huang H."/>
        </authorList>
    </citation>
    <scope>NUCLEOTIDE SEQUENCE [LARGE SCALE GENOMIC DNA]</scope>
    <source>
        <strain evidence="2 3">L7-75</strain>
    </source>
</reference>
<name>A0A848M8M5_PAELE</name>
<dbReference type="RefSeq" id="WP_169505775.1">
    <property type="nucleotide sequence ID" value="NZ_JABBPN010000013.1"/>
</dbReference>
<dbReference type="PANTHER" id="PTHR40042">
    <property type="entry name" value="HYPOTHETICAL MEMBRANE SPANNING PROTEIN"/>
    <property type="match status" value="1"/>
</dbReference>
<feature type="transmembrane region" description="Helical" evidence="1">
    <location>
        <begin position="146"/>
        <end position="169"/>
    </location>
</feature>
<feature type="transmembrane region" description="Helical" evidence="1">
    <location>
        <begin position="181"/>
        <end position="202"/>
    </location>
</feature>
<dbReference type="EMBL" id="JABBPN010000013">
    <property type="protein sequence ID" value="NMO96995.1"/>
    <property type="molecule type" value="Genomic_DNA"/>
</dbReference>
<evidence type="ECO:0000256" key="1">
    <source>
        <dbReference type="SAM" id="Phobius"/>
    </source>
</evidence>